<dbReference type="EMBL" id="MCFF01000013">
    <property type="protein sequence ID" value="ORZ20014.1"/>
    <property type="molecule type" value="Genomic_DNA"/>
</dbReference>
<dbReference type="GO" id="GO:0141039">
    <property type="term" value="F:phosphatidylinositol 3-kinase inhibitor activity"/>
    <property type="evidence" value="ECO:0007669"/>
    <property type="project" value="InterPro"/>
</dbReference>
<dbReference type="GeneID" id="33569530"/>
<evidence type="ECO:0000256" key="7">
    <source>
        <dbReference type="SAM" id="MobiDB-lite"/>
    </source>
</evidence>
<feature type="repeat" description="WD" evidence="5">
    <location>
        <begin position="478"/>
        <end position="519"/>
    </location>
</feature>
<evidence type="ECO:0000256" key="3">
    <source>
        <dbReference type="ARBA" id="ARBA00006128"/>
    </source>
</evidence>
<dbReference type="PANTHER" id="PTHR13083:SF3">
    <property type="entry name" value="WD REPEAT-CONTAINING PROTEIN 91"/>
    <property type="match status" value="1"/>
</dbReference>
<dbReference type="InParanoid" id="A0A1Y2GR51"/>
<keyword evidence="6" id="KW-0175">Coiled coil</keyword>
<evidence type="ECO:0000313" key="10">
    <source>
        <dbReference type="Proteomes" id="UP000193648"/>
    </source>
</evidence>
<feature type="compositionally biased region" description="Basic and acidic residues" evidence="7">
    <location>
        <begin position="296"/>
        <end position="315"/>
    </location>
</feature>
<dbReference type="GO" id="GO:0031902">
    <property type="term" value="C:late endosome membrane"/>
    <property type="evidence" value="ECO:0007669"/>
    <property type="project" value="UniProtKB-SubCell"/>
</dbReference>
<dbReference type="InterPro" id="IPR036322">
    <property type="entry name" value="WD40_repeat_dom_sf"/>
</dbReference>
<dbReference type="GO" id="GO:0051898">
    <property type="term" value="P:negative regulation of phosphatidylinositol 3-kinase/protein kinase B signal transduction"/>
    <property type="evidence" value="ECO:0007669"/>
    <property type="project" value="InterPro"/>
</dbReference>
<dbReference type="RefSeq" id="XP_021882554.1">
    <property type="nucleotide sequence ID" value="XM_022027687.1"/>
</dbReference>
<dbReference type="SUPFAM" id="SSF50978">
    <property type="entry name" value="WD40 repeat-like"/>
    <property type="match status" value="1"/>
</dbReference>
<evidence type="ECO:0000256" key="6">
    <source>
        <dbReference type="SAM" id="Coils"/>
    </source>
</evidence>
<dbReference type="InterPro" id="IPR015943">
    <property type="entry name" value="WD40/YVTN_repeat-like_dom_sf"/>
</dbReference>
<feature type="region of interest" description="Disordered" evidence="7">
    <location>
        <begin position="623"/>
        <end position="644"/>
    </location>
</feature>
<dbReference type="OrthoDB" id="193023at2759"/>
<evidence type="ECO:0000256" key="5">
    <source>
        <dbReference type="PROSITE-ProRule" id="PRU00221"/>
    </source>
</evidence>
<comment type="caution">
    <text evidence="9">The sequence shown here is derived from an EMBL/GenBank/DDBJ whole genome shotgun (WGS) entry which is preliminary data.</text>
</comment>
<feature type="region of interest" description="Disordered" evidence="7">
    <location>
        <begin position="288"/>
        <end position="317"/>
    </location>
</feature>
<feature type="coiled-coil region" evidence="6">
    <location>
        <begin position="174"/>
        <end position="208"/>
    </location>
</feature>
<keyword evidence="10" id="KW-1185">Reference proteome</keyword>
<organism evidence="9 10">
    <name type="scientific">Lobosporangium transversale</name>
    <dbReference type="NCBI Taxonomy" id="64571"/>
    <lineage>
        <taxon>Eukaryota</taxon>
        <taxon>Fungi</taxon>
        <taxon>Fungi incertae sedis</taxon>
        <taxon>Mucoromycota</taxon>
        <taxon>Mortierellomycotina</taxon>
        <taxon>Mortierellomycetes</taxon>
        <taxon>Mortierellales</taxon>
        <taxon>Mortierellaceae</taxon>
        <taxon>Lobosporangium</taxon>
    </lineage>
</organism>
<sequence>MDNGIDMIGFTNTYKAFEAESKSDKDKGFQAEKIIEELFSAITAMDLNSLLEYWRYLDIRYFSRLDHRFSGSVKKFELCLLRYYLVYAIQHKRRDKVVEFFDIHGAELQGNPEWVRWFALPFSKKPEVDPEFDVFFSKAWLDTFTVSLHNFLSTVFQNMPLPSLLCFNIDRLHRKALQCEVETLQGMIENLRKEIQSNDAEISSLRDQVALKKVTGARRRRAASMVEPQLIINADGSMKGGTIPKRSGSQSSQVSQTSRLAITNARRLRAASDAASFAKSDSDIALLSDSASEEGDSVKGSEEKVAGEEGRRDGGAEEIEAEGAVVGGVEQPFIIVSQEIFLEHQSGITHAKFSCEGTLISSCDTENIVRIWAYNGSSAMSPAKITNTNNILSLAWETRDRYIFLGTDVNLIRCFSLDSRSVVHEIKTDTQFPRIRYLAYSPVEPVLVCAVANSDDTSGALLSINMKSMNTEHIVLLNGGAADVINAVGFNHNGQLLVTGDVGGMIKIYDIRSLTQIMEWSASGQPILSCTFSFDETSIYSVDAQGRLSQDSIHKPDHRVDSYPLQGFTSSTLSSAIVTSSSNSVHSAGGNSIRSKTFVRTASIGHAPRIQLESSGGTISGVSGIGIDSGNGQEGEGSSSSTSTAATVAGSKASNSKYFTSSALASMNVGPGQLLGWSGDTDHLVMACGNAGVIVQTNSGQQVQPLLGHSHPLTCVDWSAVVGACLTGSADGTVRISKLMRI</sequence>
<evidence type="ECO:0000313" key="9">
    <source>
        <dbReference type="EMBL" id="ORZ20014.1"/>
    </source>
</evidence>
<gene>
    <name evidence="9" type="ORF">BCR41DRAFT_385597</name>
</gene>
<comment type="similarity">
    <text evidence="3">Belongs to the WD repeat WDR91 family.</text>
</comment>
<dbReference type="GO" id="GO:0045022">
    <property type="term" value="P:early endosome to late endosome transport"/>
    <property type="evidence" value="ECO:0007669"/>
    <property type="project" value="InterPro"/>
</dbReference>
<keyword evidence="5" id="KW-0853">WD repeat</keyword>
<dbReference type="AlphaFoldDB" id="A0A1Y2GR51"/>
<evidence type="ECO:0000256" key="1">
    <source>
        <dbReference type="ARBA" id="ARBA00004220"/>
    </source>
</evidence>
<name>A0A1Y2GR51_9FUNG</name>
<proteinExistence type="inferred from homology"/>
<feature type="compositionally biased region" description="Gly residues" evidence="7">
    <location>
        <begin position="623"/>
        <end position="635"/>
    </location>
</feature>
<accession>A0A1Y2GR51</accession>
<feature type="domain" description="ARMC9 CTLH-like" evidence="8">
    <location>
        <begin position="35"/>
        <end position="158"/>
    </location>
</feature>
<feature type="region of interest" description="Disordered" evidence="7">
    <location>
        <begin position="236"/>
        <end position="258"/>
    </location>
</feature>
<dbReference type="PANTHER" id="PTHR13083">
    <property type="entry name" value="WD REPEAT-CONTAINING PROTEIN 91"/>
    <property type="match status" value="1"/>
</dbReference>
<dbReference type="Pfam" id="PF00400">
    <property type="entry name" value="WD40"/>
    <property type="match status" value="3"/>
</dbReference>
<evidence type="ECO:0000256" key="4">
    <source>
        <dbReference type="ARBA" id="ARBA00022753"/>
    </source>
</evidence>
<feature type="compositionally biased region" description="Low complexity" evidence="7">
    <location>
        <begin position="247"/>
        <end position="258"/>
    </location>
</feature>
<dbReference type="Gene3D" id="2.130.10.10">
    <property type="entry name" value="YVTN repeat-like/Quinoprotein amine dehydrogenase"/>
    <property type="match status" value="2"/>
</dbReference>
<evidence type="ECO:0000256" key="2">
    <source>
        <dbReference type="ARBA" id="ARBA00004414"/>
    </source>
</evidence>
<dbReference type="InterPro" id="IPR039724">
    <property type="entry name" value="WDR91"/>
</dbReference>
<reference evidence="9 10" key="1">
    <citation type="submission" date="2016-07" db="EMBL/GenBank/DDBJ databases">
        <title>Pervasive Adenine N6-methylation of Active Genes in Fungi.</title>
        <authorList>
            <consortium name="DOE Joint Genome Institute"/>
            <person name="Mondo S.J."/>
            <person name="Dannebaum R.O."/>
            <person name="Kuo R.C."/>
            <person name="Labutti K."/>
            <person name="Haridas S."/>
            <person name="Kuo A."/>
            <person name="Salamov A."/>
            <person name="Ahrendt S.R."/>
            <person name="Lipzen A."/>
            <person name="Sullivan W."/>
            <person name="Andreopoulos W.B."/>
            <person name="Clum A."/>
            <person name="Lindquist E."/>
            <person name="Daum C."/>
            <person name="Ramamoorthy G.K."/>
            <person name="Gryganskyi A."/>
            <person name="Culley D."/>
            <person name="Magnuson J.K."/>
            <person name="James T.Y."/>
            <person name="O'Malley M.A."/>
            <person name="Stajich J.E."/>
            <person name="Spatafora J.W."/>
            <person name="Visel A."/>
            <person name="Grigoriev I.V."/>
        </authorList>
    </citation>
    <scope>NUCLEOTIDE SEQUENCE [LARGE SCALE GENOMIC DNA]</scope>
    <source>
        <strain evidence="9 10">NRRL 3116</strain>
    </source>
</reference>
<dbReference type="Proteomes" id="UP000193648">
    <property type="component" value="Unassembled WGS sequence"/>
</dbReference>
<keyword evidence="4" id="KW-0967">Endosome</keyword>
<dbReference type="STRING" id="64571.A0A1Y2GR51"/>
<dbReference type="Pfam" id="PF23138">
    <property type="entry name" value="CTLH_Armc9"/>
    <property type="match status" value="1"/>
</dbReference>
<dbReference type="GO" id="GO:0031901">
    <property type="term" value="C:early endosome membrane"/>
    <property type="evidence" value="ECO:0007669"/>
    <property type="project" value="UniProtKB-SubCell"/>
</dbReference>
<dbReference type="InterPro" id="IPR001680">
    <property type="entry name" value="WD40_rpt"/>
</dbReference>
<feature type="repeat" description="WD" evidence="5">
    <location>
        <begin position="341"/>
        <end position="382"/>
    </location>
</feature>
<comment type="subcellular location">
    <subcellularLocation>
        <location evidence="1">Early endosome membrane</location>
        <topology evidence="1">Peripheral membrane protein</topology>
    </subcellularLocation>
    <subcellularLocation>
        <location evidence="2">Late endosome membrane</location>
    </subcellularLocation>
</comment>
<protein>
    <submittedName>
        <fullName evidence="9">WD40-repeat-containing domain protein</fullName>
    </submittedName>
</protein>
<dbReference type="PROSITE" id="PS50082">
    <property type="entry name" value="WD_REPEATS_2"/>
    <property type="match status" value="2"/>
</dbReference>
<dbReference type="SMART" id="SM00320">
    <property type="entry name" value="WD40"/>
    <property type="match status" value="3"/>
</dbReference>
<dbReference type="InterPro" id="IPR056327">
    <property type="entry name" value="ARMC9_CTLH-like_dom"/>
</dbReference>
<evidence type="ECO:0000259" key="8">
    <source>
        <dbReference type="Pfam" id="PF23138"/>
    </source>
</evidence>